<keyword evidence="1" id="KW-0812">Transmembrane</keyword>
<accession>A0A5D0MHF7</accession>
<comment type="caution">
    <text evidence="2">The sequence shown here is derived from an EMBL/GenBank/DDBJ whole genome shotgun (WGS) entry which is preliminary data.</text>
</comment>
<feature type="transmembrane region" description="Helical" evidence="1">
    <location>
        <begin position="194"/>
        <end position="212"/>
    </location>
</feature>
<dbReference type="EMBL" id="VSIX01000065">
    <property type="protein sequence ID" value="TYB30941.1"/>
    <property type="molecule type" value="Genomic_DNA"/>
</dbReference>
<feature type="transmembrane region" description="Helical" evidence="1">
    <location>
        <begin position="101"/>
        <end position="121"/>
    </location>
</feature>
<dbReference type="GO" id="GO:0016020">
    <property type="term" value="C:membrane"/>
    <property type="evidence" value="ECO:0007669"/>
    <property type="project" value="InterPro"/>
</dbReference>
<reference evidence="2" key="1">
    <citation type="submission" date="2019-08" db="EMBL/GenBank/DDBJ databases">
        <title>Genomic characterization of a novel candidate phylum (ARYD3) from a high temperature, high salinity tertiary oil reservoir in north central Oklahoma, USA.</title>
        <authorList>
            <person name="Youssef N.H."/>
            <person name="Yadav A."/>
            <person name="Elshahed M.S."/>
        </authorList>
    </citation>
    <scope>NUCLEOTIDE SEQUENCE [LARGE SCALE GENOMIC DNA]</scope>
    <source>
        <strain evidence="2">ARYD3</strain>
    </source>
</reference>
<sequence>MSEKEEKGRIYGSLLQPMEKKLLIWIVKRLPKSILPDHMTNLGFAGAVIIFIGYILTNISPIYFWLATFGFIVNWFGDSLDGNIARYRNIQRPKYGFYIDHNVDAITVFFIGIGAGFSPFIQMYVAFYVVISYFLISIHTYINMYIQDFFKLSYGKFGPTETRLIMMIFNTIFFFLKAPPMVNIFGYSFTYFDLMGIGLGTIIFILYIFSYFKNLKKMARVDPPDYD</sequence>
<dbReference type="InterPro" id="IPR000462">
    <property type="entry name" value="CDP-OH_P_trans"/>
</dbReference>
<dbReference type="InterPro" id="IPR043130">
    <property type="entry name" value="CDP-OH_PTrfase_TM_dom"/>
</dbReference>
<gene>
    <name evidence="2" type="ORF">FXF47_07080</name>
</gene>
<dbReference type="GO" id="GO:0008654">
    <property type="term" value="P:phospholipid biosynthetic process"/>
    <property type="evidence" value="ECO:0007669"/>
    <property type="project" value="InterPro"/>
</dbReference>
<organism evidence="2 3">
    <name type="scientific">Candidatus Mcinerneyibacterium aminivorans</name>
    <dbReference type="NCBI Taxonomy" id="2703815"/>
    <lineage>
        <taxon>Bacteria</taxon>
        <taxon>Candidatus Macinerneyibacteriota</taxon>
        <taxon>Candidatus Mcinerneyibacteria</taxon>
        <taxon>Candidatus Mcinerneyibacteriales</taxon>
        <taxon>Candidatus Mcinerneyibacteriaceae</taxon>
        <taxon>Candidatus Mcinerneyibacterium</taxon>
    </lineage>
</organism>
<dbReference type="AlphaFoldDB" id="A0A5D0MHF7"/>
<keyword evidence="1" id="KW-1133">Transmembrane helix</keyword>
<evidence type="ECO:0000313" key="3">
    <source>
        <dbReference type="Proteomes" id="UP000324143"/>
    </source>
</evidence>
<proteinExistence type="predicted"/>
<feature type="transmembrane region" description="Helical" evidence="1">
    <location>
        <begin position="167"/>
        <end position="188"/>
    </location>
</feature>
<feature type="transmembrane region" description="Helical" evidence="1">
    <location>
        <begin position="127"/>
        <end position="146"/>
    </location>
</feature>
<dbReference type="GO" id="GO:0016780">
    <property type="term" value="F:phosphotransferase activity, for other substituted phosphate groups"/>
    <property type="evidence" value="ECO:0007669"/>
    <property type="project" value="InterPro"/>
</dbReference>
<dbReference type="Pfam" id="PF01066">
    <property type="entry name" value="CDP-OH_P_transf"/>
    <property type="match status" value="1"/>
</dbReference>
<protein>
    <submittedName>
        <fullName evidence="2">CDP-alcohol phosphatidyltransferase</fullName>
    </submittedName>
</protein>
<evidence type="ECO:0000313" key="2">
    <source>
        <dbReference type="EMBL" id="TYB30941.1"/>
    </source>
</evidence>
<keyword evidence="1" id="KW-0472">Membrane</keyword>
<evidence type="ECO:0000256" key="1">
    <source>
        <dbReference type="SAM" id="Phobius"/>
    </source>
</evidence>
<keyword evidence="3" id="KW-1185">Reference proteome</keyword>
<feature type="transmembrane region" description="Helical" evidence="1">
    <location>
        <begin position="38"/>
        <end position="56"/>
    </location>
</feature>
<dbReference type="Gene3D" id="1.20.120.1760">
    <property type="match status" value="1"/>
</dbReference>
<name>A0A5D0MHF7_9BACT</name>
<dbReference type="Proteomes" id="UP000324143">
    <property type="component" value="Unassembled WGS sequence"/>
</dbReference>